<evidence type="ECO:0000256" key="5">
    <source>
        <dbReference type="ARBA" id="ARBA00022692"/>
    </source>
</evidence>
<feature type="transmembrane region" description="Helical" evidence="9">
    <location>
        <begin position="315"/>
        <end position="334"/>
    </location>
</feature>
<keyword evidence="5 9" id="KW-0812">Transmembrane</keyword>
<keyword evidence="3" id="KW-0813">Transport</keyword>
<evidence type="ECO:0000313" key="10">
    <source>
        <dbReference type="EMBL" id="SHI69492.1"/>
    </source>
</evidence>
<dbReference type="GO" id="GO:0055085">
    <property type="term" value="P:transmembrane transport"/>
    <property type="evidence" value="ECO:0007669"/>
    <property type="project" value="TreeGrafter"/>
</dbReference>
<reference evidence="10 11" key="1">
    <citation type="submission" date="2016-11" db="EMBL/GenBank/DDBJ databases">
        <authorList>
            <person name="Jaros S."/>
            <person name="Januszkiewicz K."/>
            <person name="Wedrychowicz H."/>
        </authorList>
    </citation>
    <scope>NUCLEOTIDE SEQUENCE [LARGE SCALE GENOMIC DNA]</scope>
    <source>
        <strain evidence="10 11">DSM 15970</strain>
    </source>
</reference>
<feature type="transmembrane region" description="Helical" evidence="9">
    <location>
        <begin position="12"/>
        <end position="30"/>
    </location>
</feature>
<dbReference type="PANTHER" id="PTHR21716:SF53">
    <property type="entry name" value="PERMEASE PERM-RELATED"/>
    <property type="match status" value="1"/>
</dbReference>
<feature type="transmembrane region" description="Helical" evidence="9">
    <location>
        <begin position="346"/>
        <end position="373"/>
    </location>
</feature>
<feature type="transmembrane region" description="Helical" evidence="9">
    <location>
        <begin position="50"/>
        <end position="71"/>
    </location>
</feature>
<keyword evidence="4" id="KW-1003">Cell membrane</keyword>
<evidence type="ECO:0000256" key="7">
    <source>
        <dbReference type="ARBA" id="ARBA00023136"/>
    </source>
</evidence>
<evidence type="ECO:0000313" key="11">
    <source>
        <dbReference type="Proteomes" id="UP000184342"/>
    </source>
</evidence>
<name>A0A1M6D8D8_9FIRM</name>
<accession>A0A1M6D8D8</accession>
<protein>
    <submittedName>
        <fullName evidence="10">Predicted PurR-regulated permease PerM</fullName>
    </submittedName>
</protein>
<dbReference type="OrthoDB" id="9793390at2"/>
<evidence type="ECO:0000256" key="4">
    <source>
        <dbReference type="ARBA" id="ARBA00022475"/>
    </source>
</evidence>
<evidence type="ECO:0000256" key="6">
    <source>
        <dbReference type="ARBA" id="ARBA00022989"/>
    </source>
</evidence>
<evidence type="ECO:0000256" key="9">
    <source>
        <dbReference type="SAM" id="Phobius"/>
    </source>
</evidence>
<feature type="region of interest" description="Disordered" evidence="8">
    <location>
        <begin position="394"/>
        <end position="419"/>
    </location>
</feature>
<evidence type="ECO:0000256" key="1">
    <source>
        <dbReference type="ARBA" id="ARBA00004651"/>
    </source>
</evidence>
<organism evidence="10 11">
    <name type="scientific">Parasporobacterium paucivorans DSM 15970</name>
    <dbReference type="NCBI Taxonomy" id="1122934"/>
    <lineage>
        <taxon>Bacteria</taxon>
        <taxon>Bacillati</taxon>
        <taxon>Bacillota</taxon>
        <taxon>Clostridia</taxon>
        <taxon>Lachnospirales</taxon>
        <taxon>Lachnospiraceae</taxon>
        <taxon>Parasporobacterium</taxon>
    </lineage>
</organism>
<dbReference type="STRING" id="1122934.SAMN02745691_00695"/>
<feature type="transmembrane region" description="Helical" evidence="9">
    <location>
        <begin position="92"/>
        <end position="116"/>
    </location>
</feature>
<comment type="similarity">
    <text evidence="2">Belongs to the autoinducer-2 exporter (AI-2E) (TC 2.A.86) family.</text>
</comment>
<dbReference type="RefSeq" id="WP_073992960.1">
    <property type="nucleotide sequence ID" value="NZ_FQYT01000005.1"/>
</dbReference>
<keyword evidence="7 9" id="KW-0472">Membrane</keyword>
<dbReference type="Pfam" id="PF01594">
    <property type="entry name" value="AI-2E_transport"/>
    <property type="match status" value="1"/>
</dbReference>
<keyword evidence="6 9" id="KW-1133">Transmembrane helix</keyword>
<proteinExistence type="inferred from homology"/>
<dbReference type="Proteomes" id="UP000184342">
    <property type="component" value="Unassembled WGS sequence"/>
</dbReference>
<evidence type="ECO:0000256" key="8">
    <source>
        <dbReference type="SAM" id="MobiDB-lite"/>
    </source>
</evidence>
<comment type="subcellular location">
    <subcellularLocation>
        <location evidence="1">Cell membrane</location>
        <topology evidence="1">Multi-pass membrane protein</topology>
    </subcellularLocation>
</comment>
<keyword evidence="11" id="KW-1185">Reference proteome</keyword>
<dbReference type="EMBL" id="FQYT01000005">
    <property type="protein sequence ID" value="SHI69492.1"/>
    <property type="molecule type" value="Genomic_DNA"/>
</dbReference>
<evidence type="ECO:0000256" key="2">
    <source>
        <dbReference type="ARBA" id="ARBA00009773"/>
    </source>
</evidence>
<evidence type="ECO:0000256" key="3">
    <source>
        <dbReference type="ARBA" id="ARBA00022448"/>
    </source>
</evidence>
<dbReference type="AlphaFoldDB" id="A0A1M6D8D8"/>
<dbReference type="PANTHER" id="PTHR21716">
    <property type="entry name" value="TRANSMEMBRANE PROTEIN"/>
    <property type="match status" value="1"/>
</dbReference>
<feature type="transmembrane region" description="Helical" evidence="9">
    <location>
        <begin position="191"/>
        <end position="210"/>
    </location>
</feature>
<feature type="transmembrane region" description="Helical" evidence="9">
    <location>
        <begin position="258"/>
        <end position="283"/>
    </location>
</feature>
<gene>
    <name evidence="10" type="ORF">SAMN02745691_00695</name>
</gene>
<dbReference type="GO" id="GO:0005886">
    <property type="term" value="C:plasma membrane"/>
    <property type="evidence" value="ECO:0007669"/>
    <property type="project" value="UniProtKB-SubCell"/>
</dbReference>
<dbReference type="InterPro" id="IPR002549">
    <property type="entry name" value="AI-2E-like"/>
</dbReference>
<sequence length="419" mass="47304">MKPKFDKKYLKVCLYVIATVVVIYLAMIIINSIPEIYTFILTLTSELFRLLRPLIFGLIIAYILCPPARFIEKLLGGRKQRFIKSLKKRRMLSVIICYLIVLGAIAGLMLGIYFMIGGQISSNTSLSKVFNYIVSYFSSNSFSQEKLIEQLSGLNLPFFDNIEGYISDGIVWIQNFLIQLLNSFFASMLEIGSSVFSLIVAFFLSIYLLYDTEYFMRLWKRFFFFIFRNSKLGKKTQFALEVIDETFSSYIRGQLIEALIVAVLSTIALLIVGVDYAILIGIISGIFNLVPYVGPIVGTILAAILGLLEGGFWQMFWAIVVMIIVQQLDSNIFQPKVVGYNVGLHPLFIMVAIIIGGSQGGLIGMLIAVPIVASVKKLISVWYSTHLEQEYLQSLNDETQDEPEKNTESENEAQDVEDK</sequence>
<feature type="compositionally biased region" description="Acidic residues" evidence="8">
    <location>
        <begin position="409"/>
        <end position="419"/>
    </location>
</feature>